<dbReference type="EMBL" id="CP077717">
    <property type="protein sequence ID" value="QXJ27654.1"/>
    <property type="molecule type" value="Genomic_DNA"/>
</dbReference>
<dbReference type="OrthoDB" id="39489at2157"/>
<gene>
    <name evidence="3" type="ORF">J5U23_00521</name>
</gene>
<dbReference type="Pfam" id="PF00756">
    <property type="entry name" value="Esterase"/>
    <property type="match status" value="1"/>
</dbReference>
<evidence type="ECO:0000313" key="4">
    <source>
        <dbReference type="Proteomes" id="UP000694018"/>
    </source>
</evidence>
<dbReference type="InterPro" id="IPR014186">
    <property type="entry name" value="S-formylglutathione_hydrol"/>
</dbReference>
<dbReference type="Proteomes" id="UP000694018">
    <property type="component" value="Chromosome"/>
</dbReference>
<proteinExistence type="predicted"/>
<reference evidence="3" key="1">
    <citation type="journal article" date="2021" name="Environ. Microbiol.">
        <title>New insights into the diversity and evolution of the archaeal mobilome from three complete genomes of Saccharolobus shibatae.</title>
        <authorList>
            <person name="Medvedeva S."/>
            <person name="Brandt D."/>
            <person name="Cvirkaite-Krupovic V."/>
            <person name="Liu Y."/>
            <person name="Severinov K."/>
            <person name="Ishino S."/>
            <person name="Ishino Y."/>
            <person name="Prangishvili D."/>
            <person name="Kalinowski J."/>
            <person name="Krupovic M."/>
        </authorList>
    </citation>
    <scope>NUCLEOTIDE SEQUENCE</scope>
    <source>
        <strain evidence="3">B12</strain>
    </source>
</reference>
<dbReference type="AlphaFoldDB" id="A0A8F5BLZ4"/>
<organism evidence="3 4">
    <name type="scientific">Saccharolobus shibatae (strain ATCC 51178 / DSM 5389 / JCM 8931 / NBRC 15437 / B12)</name>
    <name type="common">Sulfolobus shibatae</name>
    <dbReference type="NCBI Taxonomy" id="523848"/>
    <lineage>
        <taxon>Archaea</taxon>
        <taxon>Thermoproteota</taxon>
        <taxon>Thermoprotei</taxon>
        <taxon>Sulfolobales</taxon>
        <taxon>Sulfolobaceae</taxon>
        <taxon>Saccharolobus</taxon>
    </lineage>
</organism>
<evidence type="ECO:0000313" key="3">
    <source>
        <dbReference type="EMBL" id="QXJ27654.1"/>
    </source>
</evidence>
<dbReference type="GO" id="GO:0052689">
    <property type="term" value="F:carboxylic ester hydrolase activity"/>
    <property type="evidence" value="ECO:0007669"/>
    <property type="project" value="UniProtKB-KW"/>
</dbReference>
<dbReference type="GO" id="GO:0005829">
    <property type="term" value="C:cytosol"/>
    <property type="evidence" value="ECO:0007669"/>
    <property type="project" value="TreeGrafter"/>
</dbReference>
<accession>A0A8F5BLZ4</accession>
<protein>
    <submittedName>
        <fullName evidence="3">Hydrolase</fullName>
    </submittedName>
</protein>
<dbReference type="GeneID" id="65562130"/>
<evidence type="ECO:0000256" key="2">
    <source>
        <dbReference type="ARBA" id="ARBA00022801"/>
    </source>
</evidence>
<name>A0A8F5BLZ4_SACSH</name>
<dbReference type="GO" id="GO:0018738">
    <property type="term" value="F:S-formylglutathione hydrolase activity"/>
    <property type="evidence" value="ECO:0007669"/>
    <property type="project" value="InterPro"/>
</dbReference>
<dbReference type="InterPro" id="IPR000801">
    <property type="entry name" value="Esterase-like"/>
</dbReference>
<dbReference type="RefSeq" id="WP_218266888.1">
    <property type="nucleotide sequence ID" value="NZ_CP077717.1"/>
</dbReference>
<evidence type="ECO:0000256" key="1">
    <source>
        <dbReference type="ARBA" id="ARBA00022487"/>
    </source>
</evidence>
<dbReference type="KEGG" id="sshi:J5U23_00521"/>
<dbReference type="GO" id="GO:0046294">
    <property type="term" value="P:formaldehyde catabolic process"/>
    <property type="evidence" value="ECO:0007669"/>
    <property type="project" value="InterPro"/>
</dbReference>
<keyword evidence="2 3" id="KW-0378">Hydrolase</keyword>
<keyword evidence="1" id="KW-0719">Serine esterase</keyword>
<dbReference type="PANTHER" id="PTHR10061:SF0">
    <property type="entry name" value="S-FORMYLGLUTATHIONE HYDROLASE"/>
    <property type="match status" value="1"/>
</dbReference>
<dbReference type="PANTHER" id="PTHR10061">
    <property type="entry name" value="S-FORMYLGLUTATHIONE HYDROLASE"/>
    <property type="match status" value="1"/>
</dbReference>
<sequence>MNLTIIEFESNVLRDNPLKDPNKRRVGLIYPEEYEGRPILIYLSGYLSSSLTQINYNPLGEDMKSKVERLSNEGKMKGSVIVLPDMFTKVGGNQYINSSAVGMYEDFLIKELIPFLKDKFKSDKIGIFGHSSGGYGALVLGMKYSNVIKAIADHAGDAYFEYVYLPTFPKAIEQLRRFKTPEEWLENYWKKENKQHKEDLNTLNVIGMAAFYSPKDEKIELPFDLETGEILEEVWRKWLEKDPVRMVDKYADSLKMLKFIFIDVGKKDEFNIQYGSRTLHKKLQKYGINHYYEEFNDGHLHTTYRYDISLSLLEKALMSE</sequence>